<evidence type="ECO:0000259" key="2">
    <source>
        <dbReference type="PROSITE" id="PS50206"/>
    </source>
</evidence>
<keyword evidence="4" id="KW-1185">Reference proteome</keyword>
<comment type="similarity">
    <text evidence="1">Belongs to the TrhO family.</text>
</comment>
<sequence length="310" mass="36343">MSNKKENYFIILYYNYIHIEDPEKFKEEHRNYCQKLNLLGRIIVSSEGINGTLSGLKEDIETYMEDLKKIKGFENIDFKIDTHHKHVFPRLSIKVRKEIVALKLDKDLFPESNSDSYLEPKKFFQALKEEDVVVLDVRNDYEYNLGHFRNSINPNISNFRDFPEWVDKNLSFFKNKKVLTYCTGGVRCEKASLLLRSKGLDEVYQLKGGIIKYSQEPEVQGQLFDGQVYVFDQRIATKVNKKENIIVGRDFFDQKPCERYINCGNPSCNKQILCSEENEIKYLGSCSLECSLNKNNRYLSKNKENLNKTD</sequence>
<dbReference type="EC" id="1.14.-.-" evidence="1"/>
<evidence type="ECO:0000313" key="3">
    <source>
        <dbReference type="EMBL" id="AYJ01484.1"/>
    </source>
</evidence>
<accession>A0A660HN99</accession>
<dbReference type="RefSeq" id="WP_121464182.1">
    <property type="nucleotide sequence ID" value="NZ_CP025121.1"/>
</dbReference>
<dbReference type="KEGG" id="pzi:CWO85_03200"/>
<dbReference type="Gene3D" id="3.30.70.100">
    <property type="match status" value="1"/>
</dbReference>
<comment type="catalytic activity">
    <reaction evidence="1">
        <text>uridine(34) in tRNA + AH2 + O2 = 5-hydroxyuridine(34) in tRNA + A + H2O</text>
        <dbReference type="Rhea" id="RHEA:64224"/>
        <dbReference type="Rhea" id="RHEA-COMP:11727"/>
        <dbReference type="Rhea" id="RHEA-COMP:13381"/>
        <dbReference type="ChEBI" id="CHEBI:13193"/>
        <dbReference type="ChEBI" id="CHEBI:15377"/>
        <dbReference type="ChEBI" id="CHEBI:15379"/>
        <dbReference type="ChEBI" id="CHEBI:17499"/>
        <dbReference type="ChEBI" id="CHEBI:65315"/>
        <dbReference type="ChEBI" id="CHEBI:136877"/>
    </reaction>
</comment>
<name>A0A660HN99_ZIZJU</name>
<feature type="domain" description="Rhodanese" evidence="2">
    <location>
        <begin position="128"/>
        <end position="222"/>
    </location>
</feature>
<dbReference type="InterPro" id="IPR040503">
    <property type="entry name" value="TRHO_N"/>
</dbReference>
<evidence type="ECO:0000313" key="4">
    <source>
        <dbReference type="Proteomes" id="UP000272462"/>
    </source>
</evidence>
<dbReference type="Pfam" id="PF00581">
    <property type="entry name" value="Rhodanese"/>
    <property type="match status" value="1"/>
</dbReference>
<dbReference type="GO" id="GO:0016705">
    <property type="term" value="F:oxidoreductase activity, acting on paired donors, with incorporation or reduction of molecular oxygen"/>
    <property type="evidence" value="ECO:0007669"/>
    <property type="project" value="UniProtKB-UniRule"/>
</dbReference>
<proteinExistence type="inferred from homology"/>
<dbReference type="InterPro" id="IPR020936">
    <property type="entry name" value="TrhO"/>
</dbReference>
<protein>
    <recommendedName>
        <fullName evidence="1">tRNA uridine(34) hydroxylase</fullName>
        <ecNumber evidence="1">1.14.-.-</ecNumber>
    </recommendedName>
    <alternativeName>
        <fullName evidence="1">tRNA hydroxylation protein O</fullName>
    </alternativeName>
</protein>
<dbReference type="InterPro" id="IPR036873">
    <property type="entry name" value="Rhodanese-like_dom_sf"/>
</dbReference>
<dbReference type="Proteomes" id="UP000272462">
    <property type="component" value="Chromosome"/>
</dbReference>
<dbReference type="EMBL" id="CP025121">
    <property type="protein sequence ID" value="AYJ01484.1"/>
    <property type="molecule type" value="Genomic_DNA"/>
</dbReference>
<dbReference type="SMART" id="SM00450">
    <property type="entry name" value="RHOD"/>
    <property type="match status" value="1"/>
</dbReference>
<dbReference type="Pfam" id="PF17773">
    <property type="entry name" value="UPF0176_N"/>
    <property type="match status" value="1"/>
</dbReference>
<dbReference type="PANTHER" id="PTHR43268">
    <property type="entry name" value="THIOSULFATE SULFURTRANSFERASE/RHODANESE-LIKE DOMAIN-CONTAINING PROTEIN 2"/>
    <property type="match status" value="1"/>
</dbReference>
<gene>
    <name evidence="1" type="primary">trhO</name>
    <name evidence="3" type="ORF">CWO85_03200</name>
</gene>
<dbReference type="GO" id="GO:0006400">
    <property type="term" value="P:tRNA modification"/>
    <property type="evidence" value="ECO:0007669"/>
    <property type="project" value="UniProtKB-UniRule"/>
</dbReference>
<keyword evidence="1" id="KW-0560">Oxidoreductase</keyword>
<dbReference type="PROSITE" id="PS50206">
    <property type="entry name" value="RHODANESE_3"/>
    <property type="match status" value="1"/>
</dbReference>
<organism evidence="3 4">
    <name type="scientific">Ziziphus jujuba witches'-broom phytoplasma</name>
    <dbReference type="NCBI Taxonomy" id="135727"/>
    <lineage>
        <taxon>Bacteria</taxon>
        <taxon>Bacillati</taxon>
        <taxon>Mycoplasmatota</taxon>
        <taxon>Mollicutes</taxon>
        <taxon>Acholeplasmatales</taxon>
        <taxon>Acholeplasmataceae</taxon>
        <taxon>Candidatus Phytoplasma</taxon>
        <taxon>16SrV (Elm yellows group)</taxon>
    </lineage>
</organism>
<dbReference type="NCBIfam" id="NF001135">
    <property type="entry name" value="PRK00142.1-3"/>
    <property type="match status" value="1"/>
</dbReference>
<dbReference type="OrthoDB" id="9778326at2"/>
<dbReference type="PANTHER" id="PTHR43268:SF3">
    <property type="entry name" value="RHODANESE-LIKE DOMAIN-CONTAINING PROTEIN 7-RELATED"/>
    <property type="match status" value="1"/>
</dbReference>
<dbReference type="SUPFAM" id="SSF52821">
    <property type="entry name" value="Rhodanese/Cell cycle control phosphatase"/>
    <property type="match status" value="1"/>
</dbReference>
<dbReference type="CDD" id="cd01518">
    <property type="entry name" value="RHOD_YceA"/>
    <property type="match status" value="1"/>
</dbReference>
<keyword evidence="1" id="KW-0819">tRNA processing</keyword>
<comment type="function">
    <text evidence="1">Catalyzes oxygen-dependent 5-hydroxyuridine (ho5U) modification at position 34 in tRNAs.</text>
</comment>
<dbReference type="Gene3D" id="3.40.250.10">
    <property type="entry name" value="Rhodanese-like domain"/>
    <property type="match status" value="1"/>
</dbReference>
<evidence type="ECO:0000256" key="1">
    <source>
        <dbReference type="HAMAP-Rule" id="MF_00469"/>
    </source>
</evidence>
<dbReference type="InterPro" id="IPR022111">
    <property type="entry name" value="Rhodanese_C"/>
</dbReference>
<dbReference type="Pfam" id="PF12368">
    <property type="entry name" value="Rhodanese_C"/>
    <property type="match status" value="1"/>
</dbReference>
<dbReference type="AlphaFoldDB" id="A0A660HN99"/>
<dbReference type="HAMAP" id="MF_00469">
    <property type="entry name" value="TrhO"/>
    <property type="match status" value="1"/>
</dbReference>
<dbReference type="InterPro" id="IPR001763">
    <property type="entry name" value="Rhodanese-like_dom"/>
</dbReference>
<reference evidence="3 4" key="1">
    <citation type="journal article" date="2018" name="BMC Genomics">
        <title>Comparative genome analysis of jujube witches'-broom Phytoplasma, an obligate pathogen that causes jujube witches'-broom disease.</title>
        <authorList>
            <person name="Wang J."/>
            <person name="Song L."/>
            <person name="Jiao Q."/>
            <person name="Yang S."/>
            <person name="Gao R."/>
            <person name="Lu X."/>
            <person name="Zhou G."/>
        </authorList>
    </citation>
    <scope>NUCLEOTIDE SEQUENCE [LARGE SCALE GENOMIC DNA]</scope>
    <source>
        <strain evidence="3">Jwb-nky</strain>
    </source>
</reference>